<dbReference type="OrthoDB" id="2985724at2"/>
<dbReference type="FunFam" id="3.30.70.360:FF:000001">
    <property type="entry name" value="N-acetyldiaminopimelate deacetylase"/>
    <property type="match status" value="1"/>
</dbReference>
<feature type="binding site" evidence="2">
    <location>
        <position position="358"/>
    </location>
    <ligand>
        <name>Mn(2+)</name>
        <dbReference type="ChEBI" id="CHEBI:29035"/>
        <label>2</label>
    </ligand>
</feature>
<dbReference type="NCBIfam" id="TIGR01891">
    <property type="entry name" value="amidohydrolases"/>
    <property type="match status" value="1"/>
</dbReference>
<protein>
    <submittedName>
        <fullName evidence="4">Amidohydrolase</fullName>
    </submittedName>
</protein>
<dbReference type="Gene3D" id="3.40.630.10">
    <property type="entry name" value="Zn peptidases"/>
    <property type="match status" value="1"/>
</dbReference>
<evidence type="ECO:0000313" key="5">
    <source>
        <dbReference type="Proteomes" id="UP000199008"/>
    </source>
</evidence>
<dbReference type="RefSeq" id="WP_092985614.1">
    <property type="nucleotide sequence ID" value="NZ_FNFY01000007.1"/>
</dbReference>
<dbReference type="Gene3D" id="3.30.70.360">
    <property type="match status" value="1"/>
</dbReference>
<dbReference type="EMBL" id="FNFY01000007">
    <property type="protein sequence ID" value="SDK69380.1"/>
    <property type="molecule type" value="Genomic_DNA"/>
</dbReference>
<dbReference type="InterPro" id="IPR002933">
    <property type="entry name" value="Peptidase_M20"/>
</dbReference>
<dbReference type="PANTHER" id="PTHR11014">
    <property type="entry name" value="PEPTIDASE M20 FAMILY MEMBER"/>
    <property type="match status" value="1"/>
</dbReference>
<keyword evidence="5" id="KW-1185">Reference proteome</keyword>
<dbReference type="STRING" id="576118.SAMN05216216_10738"/>
<dbReference type="Pfam" id="PF01546">
    <property type="entry name" value="Peptidase_M20"/>
    <property type="match status" value="1"/>
</dbReference>
<dbReference type="GO" id="GO:0050118">
    <property type="term" value="F:N-acetyldiaminopimelate deacetylase activity"/>
    <property type="evidence" value="ECO:0007669"/>
    <property type="project" value="UniProtKB-ARBA"/>
</dbReference>
<feature type="binding site" evidence="2">
    <location>
        <position position="99"/>
    </location>
    <ligand>
        <name>Mn(2+)</name>
        <dbReference type="ChEBI" id="CHEBI:29035"/>
        <label>2</label>
    </ligand>
</feature>
<proteinExistence type="predicted"/>
<feature type="binding site" evidence="2">
    <location>
        <position position="133"/>
    </location>
    <ligand>
        <name>Mn(2+)</name>
        <dbReference type="ChEBI" id="CHEBI:29035"/>
        <label>2</label>
    </ligand>
</feature>
<dbReference type="SUPFAM" id="SSF55031">
    <property type="entry name" value="Bacterial exopeptidase dimerisation domain"/>
    <property type="match status" value="1"/>
</dbReference>
<evidence type="ECO:0000313" key="4">
    <source>
        <dbReference type="EMBL" id="SDK69380.1"/>
    </source>
</evidence>
<reference evidence="5" key="1">
    <citation type="submission" date="2016-10" db="EMBL/GenBank/DDBJ databases">
        <authorList>
            <person name="Varghese N."/>
            <person name="Submissions S."/>
        </authorList>
    </citation>
    <scope>NUCLEOTIDE SEQUENCE [LARGE SCALE GENOMIC DNA]</scope>
    <source>
        <strain evidence="5">CGMCC 1.8895</strain>
    </source>
</reference>
<organism evidence="4 5">
    <name type="scientific">Lacicoccus qingdaonensis</name>
    <dbReference type="NCBI Taxonomy" id="576118"/>
    <lineage>
        <taxon>Bacteria</taxon>
        <taxon>Bacillati</taxon>
        <taxon>Bacillota</taxon>
        <taxon>Bacilli</taxon>
        <taxon>Bacillales</taxon>
        <taxon>Salinicoccaceae</taxon>
        <taxon>Lacicoccus</taxon>
    </lineage>
</organism>
<dbReference type="InterPro" id="IPR017439">
    <property type="entry name" value="Amidohydrolase"/>
</dbReference>
<dbReference type="SUPFAM" id="SSF53187">
    <property type="entry name" value="Zn-dependent exopeptidases"/>
    <property type="match status" value="1"/>
</dbReference>
<comment type="cofactor">
    <cofactor evidence="2">
        <name>Mn(2+)</name>
        <dbReference type="ChEBI" id="CHEBI:29035"/>
    </cofactor>
    <text evidence="2">The Mn(2+) ion enhances activity.</text>
</comment>
<dbReference type="Proteomes" id="UP000199008">
    <property type="component" value="Unassembled WGS sequence"/>
</dbReference>
<feature type="binding site" evidence="2">
    <location>
        <position position="161"/>
    </location>
    <ligand>
        <name>Mn(2+)</name>
        <dbReference type="ChEBI" id="CHEBI:29035"/>
        <label>2</label>
    </ligand>
</feature>
<dbReference type="GO" id="GO:0046872">
    <property type="term" value="F:metal ion binding"/>
    <property type="evidence" value="ECO:0007669"/>
    <property type="project" value="UniProtKB-KW"/>
</dbReference>
<evidence type="ECO:0000259" key="3">
    <source>
        <dbReference type="Pfam" id="PF07687"/>
    </source>
</evidence>
<dbReference type="CDD" id="cd03886">
    <property type="entry name" value="M20_Acy1"/>
    <property type="match status" value="1"/>
</dbReference>
<dbReference type="PANTHER" id="PTHR11014:SF63">
    <property type="entry name" value="METALLOPEPTIDASE, PUTATIVE (AFU_ORTHOLOGUE AFUA_6G09600)-RELATED"/>
    <property type="match status" value="1"/>
</dbReference>
<keyword evidence="2" id="KW-0464">Manganese</keyword>
<evidence type="ECO:0000256" key="1">
    <source>
        <dbReference type="ARBA" id="ARBA00022801"/>
    </source>
</evidence>
<accession>A0A1G9DZX9</accession>
<name>A0A1G9DZX9_9BACL</name>
<keyword evidence="1 4" id="KW-0378">Hydrolase</keyword>
<gene>
    <name evidence="4" type="ORF">SAMN05216216_10738</name>
</gene>
<feature type="domain" description="Peptidase M20 dimerisation" evidence="3">
    <location>
        <begin position="182"/>
        <end position="278"/>
    </location>
</feature>
<feature type="binding site" evidence="2">
    <location>
        <position position="97"/>
    </location>
    <ligand>
        <name>Mn(2+)</name>
        <dbReference type="ChEBI" id="CHEBI:29035"/>
        <label>2</label>
    </ligand>
</feature>
<dbReference type="AlphaFoldDB" id="A0A1G9DZX9"/>
<sequence>MDFNKIVEDAIQFRRELHRFPELSDEEFNTSKRIQEQLAELDIPFETGFAGTGVLGIIEGAHDGGIVGLRADIDALPIHETSGVGYSSEVDGVMHACGHDVHTSMLIATAKVLLNRREEMHGTVLLIFQPAEEKSPTGGSQRMMDEGVFDGREPDVLIAQHVWPSIPVGKFGIMSGPIMGNSDRFKLIIKGSGGHASMPHDTVDAIIVGTQVINALQTIVSRNSDPYEPSVVTVGKFQAGTQHNVIAETAEIVGTIRTQSNGMKTMIKERFHNIVENVVEAMGASVEIEYLDGYPATISSKEWAHQMRQTAVNLYGEEAVPDYRPSLAGEDFGRFLLKYPGVYYWLGTSVGEGQKPLHNPSFKVNEDAFKYGIDVMSQGAIDTLTRLKENKSIK</sequence>
<dbReference type="InterPro" id="IPR036264">
    <property type="entry name" value="Bact_exopeptidase_dim_dom"/>
</dbReference>
<keyword evidence="2" id="KW-0479">Metal-binding</keyword>
<dbReference type="InterPro" id="IPR011650">
    <property type="entry name" value="Peptidase_M20_dimer"/>
</dbReference>
<dbReference type="Pfam" id="PF07687">
    <property type="entry name" value="M20_dimer"/>
    <property type="match status" value="1"/>
</dbReference>
<dbReference type="PIRSF" id="PIRSF005962">
    <property type="entry name" value="Pept_M20D_amidohydro"/>
    <property type="match status" value="1"/>
</dbReference>
<dbReference type="GO" id="GO:0019877">
    <property type="term" value="P:diaminopimelate biosynthetic process"/>
    <property type="evidence" value="ECO:0007669"/>
    <property type="project" value="UniProtKB-ARBA"/>
</dbReference>
<evidence type="ECO:0000256" key="2">
    <source>
        <dbReference type="PIRSR" id="PIRSR005962-1"/>
    </source>
</evidence>